<reference evidence="1" key="1">
    <citation type="submission" date="2016-02" db="EMBL/GenBank/DDBJ databases">
        <title>WGS assembly of Manihot esculenta.</title>
        <authorList>
            <person name="Bredeson J.V."/>
            <person name="Prochnik S.E."/>
            <person name="Lyons J.B."/>
            <person name="Schmutz J."/>
            <person name="Grimwood J."/>
            <person name="Vrebalov J."/>
            <person name="Bart R.S."/>
            <person name="Amuge T."/>
            <person name="Ferguson M.E."/>
            <person name="Green R."/>
            <person name="Putnam N."/>
            <person name="Stites J."/>
            <person name="Rounsley S."/>
            <person name="Rokhsar D.S."/>
        </authorList>
    </citation>
    <scope>NUCLEOTIDE SEQUENCE [LARGE SCALE GENOMIC DNA]</scope>
    <source>
        <tissue evidence="1">Leaf</tissue>
    </source>
</reference>
<name>A0A199U9R4_MANES</name>
<dbReference type="InterPro" id="IPR036691">
    <property type="entry name" value="Endo/exonu/phosph_ase_sf"/>
</dbReference>
<organism evidence="1">
    <name type="scientific">Manihot esculenta</name>
    <name type="common">Cassava</name>
    <name type="synonym">Jatropha manihot</name>
    <dbReference type="NCBI Taxonomy" id="3983"/>
    <lineage>
        <taxon>Eukaryota</taxon>
        <taxon>Viridiplantae</taxon>
        <taxon>Streptophyta</taxon>
        <taxon>Embryophyta</taxon>
        <taxon>Tracheophyta</taxon>
        <taxon>Spermatophyta</taxon>
        <taxon>Magnoliopsida</taxon>
        <taxon>eudicotyledons</taxon>
        <taxon>Gunneridae</taxon>
        <taxon>Pentapetalae</taxon>
        <taxon>rosids</taxon>
        <taxon>fabids</taxon>
        <taxon>Malpighiales</taxon>
        <taxon>Euphorbiaceae</taxon>
        <taxon>Crotonoideae</taxon>
        <taxon>Manihoteae</taxon>
        <taxon>Manihot</taxon>
    </lineage>
</organism>
<accession>A0A199U9R4</accession>
<evidence type="ECO:0008006" key="2">
    <source>
        <dbReference type="Google" id="ProtNLM"/>
    </source>
</evidence>
<dbReference type="SUPFAM" id="SSF56219">
    <property type="entry name" value="DNase I-like"/>
    <property type="match status" value="1"/>
</dbReference>
<dbReference type="AlphaFoldDB" id="A0A199U9R4"/>
<protein>
    <recommendedName>
        <fullName evidence="2">Endonuclease/exonuclease/phosphatase domain-containing protein</fullName>
    </recommendedName>
</protein>
<sequence>MTAIQRSIAYHISTVSDYYQGPWAMIGDFNEMVNPDEKFGGASFNYSRARVDCMNTCGMIDLGYTGPKFTWFQLDNAGIFFITKIEWLINESLVIGVAL</sequence>
<evidence type="ECO:0000313" key="1">
    <source>
        <dbReference type="EMBL" id="OAY21392.1"/>
    </source>
</evidence>
<dbReference type="EMBL" id="KV450993">
    <property type="protein sequence ID" value="OAY21392.1"/>
    <property type="molecule type" value="Genomic_DNA"/>
</dbReference>
<gene>
    <name evidence="1" type="ORF">MANES_S091400</name>
</gene>
<proteinExistence type="predicted"/>